<dbReference type="Gene3D" id="2.10.109.10">
    <property type="entry name" value="Umud Fragment, subunit A"/>
    <property type="match status" value="1"/>
</dbReference>
<evidence type="ECO:0000256" key="2">
    <source>
        <dbReference type="ARBA" id="ARBA00022763"/>
    </source>
</evidence>
<protein>
    <submittedName>
        <fullName evidence="9">Protein impA</fullName>
    </submittedName>
</protein>
<keyword evidence="3 7" id="KW-0378">Hydrolase</keyword>
<dbReference type="NCBIfam" id="NF007621">
    <property type="entry name" value="PRK10276.1"/>
    <property type="match status" value="1"/>
</dbReference>
<keyword evidence="6" id="KW-0742">SOS response</keyword>
<dbReference type="InterPro" id="IPR036286">
    <property type="entry name" value="LexA/Signal_pep-like_sf"/>
</dbReference>
<evidence type="ECO:0000256" key="4">
    <source>
        <dbReference type="ARBA" id="ARBA00022813"/>
    </source>
</evidence>
<dbReference type="GO" id="GO:0006281">
    <property type="term" value="P:DNA repair"/>
    <property type="evidence" value="ECO:0007669"/>
    <property type="project" value="UniProtKB-KW"/>
</dbReference>
<keyword evidence="10" id="KW-1185">Reference proteome</keyword>
<keyword evidence="5" id="KW-0234">DNA repair</keyword>
<dbReference type="PANTHER" id="PTHR33516:SF2">
    <property type="entry name" value="LEXA REPRESSOR-RELATED"/>
    <property type="match status" value="1"/>
</dbReference>
<dbReference type="PRINTS" id="PR00726">
    <property type="entry name" value="LEXASERPTASE"/>
</dbReference>
<reference evidence="9 10" key="1">
    <citation type="journal article" date="2018" name="Int. J. Syst. Evol. Microbiol.">
        <title>Mesosutterella multiformis gen. nov., sp. nov., a member of the family Sutterellaceae and Sutterella megalosphaeroides sp. nov., isolated from human faeces.</title>
        <authorList>
            <person name="Sakamoto M."/>
            <person name="Ikeyama N."/>
            <person name="Kunihiro T."/>
            <person name="Iino T."/>
            <person name="Yuki M."/>
            <person name="Ohkuma M."/>
        </authorList>
    </citation>
    <scope>NUCLEOTIDE SEQUENCE [LARGE SCALE GENOMIC DNA]</scope>
    <source>
        <strain evidence="9 10">6FBBBH3</strain>
    </source>
</reference>
<dbReference type="SUPFAM" id="SSF51306">
    <property type="entry name" value="LexA/Signal peptidase"/>
    <property type="match status" value="1"/>
</dbReference>
<name>A0A2Z6IA49_9BURK</name>
<organism evidence="9 10">
    <name type="scientific">Sutterella megalosphaeroides</name>
    <dbReference type="NCBI Taxonomy" id="2494234"/>
    <lineage>
        <taxon>Bacteria</taxon>
        <taxon>Pseudomonadati</taxon>
        <taxon>Pseudomonadota</taxon>
        <taxon>Betaproteobacteria</taxon>
        <taxon>Burkholderiales</taxon>
        <taxon>Sutterellaceae</taxon>
        <taxon>Sutterella</taxon>
    </lineage>
</organism>
<sequence length="133" mass="14624">MDCLAIAEVEMTASCGFPSPAMDYRVDELDVASYFVREPAATYIVTARGDSMIEAGILDGDKLFVDRSLEPRNGDIVLAFFDGSFTVKRLVLKNGRPELHPENSSGKYSVLRPDPESLSIEGVVVSCGRTFRR</sequence>
<dbReference type="GO" id="GO:0003677">
    <property type="term" value="F:DNA binding"/>
    <property type="evidence" value="ECO:0007669"/>
    <property type="project" value="InterPro"/>
</dbReference>
<evidence type="ECO:0000256" key="5">
    <source>
        <dbReference type="ARBA" id="ARBA00023204"/>
    </source>
</evidence>
<dbReference type="InterPro" id="IPR015927">
    <property type="entry name" value="Peptidase_S24_S26A/B/C"/>
</dbReference>
<dbReference type="KEGG" id="sutt:SUTMEG_12460"/>
<proteinExistence type="inferred from homology"/>
<dbReference type="InterPro" id="IPR050077">
    <property type="entry name" value="LexA_repressor"/>
</dbReference>
<keyword evidence="2" id="KW-0227">DNA damage</keyword>
<comment type="similarity">
    <text evidence="1 7">Belongs to the peptidase S24 family.</text>
</comment>
<evidence type="ECO:0000313" key="10">
    <source>
        <dbReference type="Proteomes" id="UP000271003"/>
    </source>
</evidence>
<dbReference type="GO" id="GO:0009432">
    <property type="term" value="P:SOS response"/>
    <property type="evidence" value="ECO:0007669"/>
    <property type="project" value="UniProtKB-KW"/>
</dbReference>
<evidence type="ECO:0000256" key="3">
    <source>
        <dbReference type="ARBA" id="ARBA00022801"/>
    </source>
</evidence>
<dbReference type="EMBL" id="AP018786">
    <property type="protein sequence ID" value="BBF23355.1"/>
    <property type="molecule type" value="Genomic_DNA"/>
</dbReference>
<dbReference type="Proteomes" id="UP000271003">
    <property type="component" value="Chromosome"/>
</dbReference>
<dbReference type="RefSeq" id="WP_170143853.1">
    <property type="nucleotide sequence ID" value="NZ_AP018786.1"/>
</dbReference>
<evidence type="ECO:0000256" key="7">
    <source>
        <dbReference type="RuleBase" id="RU003991"/>
    </source>
</evidence>
<evidence type="ECO:0000259" key="8">
    <source>
        <dbReference type="Pfam" id="PF00717"/>
    </source>
</evidence>
<dbReference type="InterPro" id="IPR039418">
    <property type="entry name" value="LexA-like"/>
</dbReference>
<dbReference type="AlphaFoldDB" id="A0A2Z6IA49"/>
<evidence type="ECO:0000256" key="1">
    <source>
        <dbReference type="ARBA" id="ARBA00007484"/>
    </source>
</evidence>
<dbReference type="Pfam" id="PF00717">
    <property type="entry name" value="Peptidase_S24"/>
    <property type="match status" value="1"/>
</dbReference>
<dbReference type="InterPro" id="IPR006197">
    <property type="entry name" value="Peptidase_S24_LexA"/>
</dbReference>
<dbReference type="PANTHER" id="PTHR33516">
    <property type="entry name" value="LEXA REPRESSOR"/>
    <property type="match status" value="1"/>
</dbReference>
<gene>
    <name evidence="9" type="ORF">SUTMEG_12460</name>
</gene>
<evidence type="ECO:0000256" key="6">
    <source>
        <dbReference type="ARBA" id="ARBA00023236"/>
    </source>
</evidence>
<dbReference type="CDD" id="cd06529">
    <property type="entry name" value="S24_LexA-like"/>
    <property type="match status" value="1"/>
</dbReference>
<evidence type="ECO:0000313" key="9">
    <source>
        <dbReference type="EMBL" id="BBF23355.1"/>
    </source>
</evidence>
<accession>A0A2Z6IA49</accession>
<dbReference type="GO" id="GO:0016787">
    <property type="term" value="F:hydrolase activity"/>
    <property type="evidence" value="ECO:0007669"/>
    <property type="project" value="UniProtKB-KW"/>
</dbReference>
<keyword evidence="4 7" id="KW-0068">Autocatalytic cleavage</keyword>
<dbReference type="GO" id="GO:0006355">
    <property type="term" value="P:regulation of DNA-templated transcription"/>
    <property type="evidence" value="ECO:0007669"/>
    <property type="project" value="InterPro"/>
</dbReference>
<feature type="domain" description="Peptidase S24/S26A/S26B/S26C" evidence="8">
    <location>
        <begin position="13"/>
        <end position="125"/>
    </location>
</feature>